<protein>
    <submittedName>
        <fullName evidence="1">Uncharacterized protein</fullName>
    </submittedName>
</protein>
<feature type="non-terminal residue" evidence="1">
    <location>
        <position position="1"/>
    </location>
</feature>
<accession>G5AJ78</accession>
<organism evidence="1 2">
    <name type="scientific">Phytophthora sojae (strain P6497)</name>
    <name type="common">Soybean stem and root rot agent</name>
    <name type="synonym">Phytophthora megasperma f. sp. glycines</name>
    <dbReference type="NCBI Taxonomy" id="1094619"/>
    <lineage>
        <taxon>Eukaryota</taxon>
        <taxon>Sar</taxon>
        <taxon>Stramenopiles</taxon>
        <taxon>Oomycota</taxon>
        <taxon>Peronosporomycetes</taxon>
        <taxon>Peronosporales</taxon>
        <taxon>Peronosporaceae</taxon>
        <taxon>Phytophthora</taxon>
    </lineage>
</organism>
<gene>
    <name evidence="1" type="ORF">PHYSODRAFT_536458</name>
</gene>
<keyword evidence="2" id="KW-1185">Reference proteome</keyword>
<dbReference type="Proteomes" id="UP000002640">
    <property type="component" value="Unassembled WGS sequence"/>
</dbReference>
<dbReference type="GeneID" id="20662266"/>
<sequence length="82" mass="9394">SPALKGQGRKEIFPIVPALVTFMKSTRREENALSTHVIINYMWLLEPEWCASYMDSHKSPEHSLEKCVSAFAHGKLVFMVWS</sequence>
<evidence type="ECO:0000313" key="1">
    <source>
        <dbReference type="EMBL" id="EGZ04424.1"/>
    </source>
</evidence>
<dbReference type="AlphaFoldDB" id="G5AJ78"/>
<proteinExistence type="predicted"/>
<dbReference type="KEGG" id="psoj:PHYSODRAFT_536458"/>
<reference evidence="1 2" key="1">
    <citation type="journal article" date="2006" name="Science">
        <title>Phytophthora genome sequences uncover evolutionary origins and mechanisms of pathogenesis.</title>
        <authorList>
            <person name="Tyler B.M."/>
            <person name="Tripathy S."/>
            <person name="Zhang X."/>
            <person name="Dehal P."/>
            <person name="Jiang R.H."/>
            <person name="Aerts A."/>
            <person name="Arredondo F.D."/>
            <person name="Baxter L."/>
            <person name="Bensasson D."/>
            <person name="Beynon J.L."/>
            <person name="Chapman J."/>
            <person name="Damasceno C.M."/>
            <person name="Dorrance A.E."/>
            <person name="Dou D."/>
            <person name="Dickerman A.W."/>
            <person name="Dubchak I.L."/>
            <person name="Garbelotto M."/>
            <person name="Gijzen M."/>
            <person name="Gordon S.G."/>
            <person name="Govers F."/>
            <person name="Grunwald N.J."/>
            <person name="Huang W."/>
            <person name="Ivors K.L."/>
            <person name="Jones R.W."/>
            <person name="Kamoun S."/>
            <person name="Krampis K."/>
            <person name="Lamour K.H."/>
            <person name="Lee M.K."/>
            <person name="McDonald W.H."/>
            <person name="Medina M."/>
            <person name="Meijer H.J."/>
            <person name="Nordberg E.K."/>
            <person name="Maclean D.J."/>
            <person name="Ospina-Giraldo M.D."/>
            <person name="Morris P.F."/>
            <person name="Phuntumart V."/>
            <person name="Putnam N.H."/>
            <person name="Rash S."/>
            <person name="Rose J.K."/>
            <person name="Sakihama Y."/>
            <person name="Salamov A.A."/>
            <person name="Savidor A."/>
            <person name="Scheuring C.F."/>
            <person name="Smith B.M."/>
            <person name="Sobral B.W."/>
            <person name="Terry A."/>
            <person name="Torto-Alalibo T.A."/>
            <person name="Win J."/>
            <person name="Xu Z."/>
            <person name="Zhang H."/>
            <person name="Grigoriev I.V."/>
            <person name="Rokhsar D.S."/>
            <person name="Boore J.L."/>
        </authorList>
    </citation>
    <scope>NUCLEOTIDE SEQUENCE [LARGE SCALE GENOMIC DNA]</scope>
    <source>
        <strain evidence="1 2">P6497</strain>
    </source>
</reference>
<dbReference type="EMBL" id="JH159189">
    <property type="protein sequence ID" value="EGZ04424.1"/>
    <property type="molecule type" value="Genomic_DNA"/>
</dbReference>
<dbReference type="RefSeq" id="XP_009540129.1">
    <property type="nucleotide sequence ID" value="XM_009541834.1"/>
</dbReference>
<evidence type="ECO:0000313" key="2">
    <source>
        <dbReference type="Proteomes" id="UP000002640"/>
    </source>
</evidence>
<dbReference type="InParanoid" id="G5AJ78"/>
<name>G5AJ78_PHYSP</name>